<dbReference type="AlphaFoldDB" id="A0A6A5A3N5"/>
<organism evidence="3 4">
    <name type="scientific">Aphanomyces astaci</name>
    <name type="common">Crayfish plague agent</name>
    <dbReference type="NCBI Taxonomy" id="112090"/>
    <lineage>
        <taxon>Eukaryota</taxon>
        <taxon>Sar</taxon>
        <taxon>Stramenopiles</taxon>
        <taxon>Oomycota</taxon>
        <taxon>Saprolegniomycetes</taxon>
        <taxon>Saprolegniales</taxon>
        <taxon>Verrucalvaceae</taxon>
        <taxon>Aphanomyces</taxon>
    </lineage>
</organism>
<evidence type="ECO:0000256" key="2">
    <source>
        <dbReference type="SAM" id="SignalP"/>
    </source>
</evidence>
<keyword evidence="2" id="KW-0732">Signal</keyword>
<accession>A0A6A5A3N5</accession>
<protein>
    <recommendedName>
        <fullName evidence="5">Folate gamma-glutamyl hydrolase</fullName>
    </recommendedName>
</protein>
<evidence type="ECO:0000313" key="3">
    <source>
        <dbReference type="EMBL" id="KAF0755478.1"/>
    </source>
</evidence>
<dbReference type="GO" id="GO:0005773">
    <property type="term" value="C:vacuole"/>
    <property type="evidence" value="ECO:0007669"/>
    <property type="project" value="TreeGrafter"/>
</dbReference>
<dbReference type="GO" id="GO:0046900">
    <property type="term" value="P:tetrahydrofolylpolyglutamate metabolic process"/>
    <property type="evidence" value="ECO:0007669"/>
    <property type="project" value="TreeGrafter"/>
</dbReference>
<proteinExistence type="predicted"/>
<comment type="caution">
    <text evidence="3">The sequence shown here is derived from an EMBL/GenBank/DDBJ whole genome shotgun (WGS) entry which is preliminary data.</text>
</comment>
<dbReference type="EMBL" id="VJMI01010549">
    <property type="protein sequence ID" value="KAF0755478.1"/>
    <property type="molecule type" value="Genomic_DNA"/>
</dbReference>
<sequence length="195" mass="21501">MTTKFHALEHQPILQRSTRFRWGHVSLPLLALVALMMVCPCHCVDPSIAIDQTSSEVVLVPVRTQSSIIGLHSHQDQTSGDEFIAASYINCIENLIRLVASVNGILFPGGDPEPSPTAAFLYARALDLNRNGTYFSLWGACLGFEWLVQLHTGDLRILDNVDDAQKLSSTLNLVHPGQSHLFSFSPSFNVLKECT</sequence>
<dbReference type="InterPro" id="IPR029062">
    <property type="entry name" value="Class_I_gatase-like"/>
</dbReference>
<gene>
    <name evidence="3" type="ORF">AaE_004952</name>
</gene>
<evidence type="ECO:0000256" key="1">
    <source>
        <dbReference type="PIRSR" id="PIRSR615527-1"/>
    </source>
</evidence>
<name>A0A6A5A3N5_APHAT</name>
<dbReference type="GO" id="GO:0034722">
    <property type="term" value="F:gamma-glutamyl-peptidase activity"/>
    <property type="evidence" value="ECO:0007669"/>
    <property type="project" value="TreeGrafter"/>
</dbReference>
<dbReference type="PANTHER" id="PTHR11315">
    <property type="entry name" value="PROTEASE FAMILY C26 GAMMA-GLUTAMYL HYDROLASE"/>
    <property type="match status" value="1"/>
</dbReference>
<dbReference type="SUPFAM" id="SSF52317">
    <property type="entry name" value="Class I glutamine amidotransferase-like"/>
    <property type="match status" value="1"/>
</dbReference>
<dbReference type="InterPro" id="IPR015527">
    <property type="entry name" value="Pept_C26_g-glut_hydrolase"/>
</dbReference>
<feature type="signal peptide" evidence="2">
    <location>
        <begin position="1"/>
        <end position="43"/>
    </location>
</feature>
<evidence type="ECO:0000313" key="4">
    <source>
        <dbReference type="Proteomes" id="UP000469452"/>
    </source>
</evidence>
<dbReference type="Proteomes" id="UP000469452">
    <property type="component" value="Unassembled WGS sequence"/>
</dbReference>
<feature type="chain" id="PRO_5025368078" description="Folate gamma-glutamyl hydrolase" evidence="2">
    <location>
        <begin position="44"/>
        <end position="195"/>
    </location>
</feature>
<dbReference type="Gene3D" id="3.40.50.880">
    <property type="match status" value="1"/>
</dbReference>
<dbReference type="VEuPathDB" id="FungiDB:H257_06134"/>
<reference evidence="3 4" key="1">
    <citation type="submission" date="2019-06" db="EMBL/GenBank/DDBJ databases">
        <title>Genomics analysis of Aphanomyces spp. identifies a new class of oomycete effector associated with host adaptation.</title>
        <authorList>
            <person name="Gaulin E."/>
        </authorList>
    </citation>
    <scope>NUCLEOTIDE SEQUENCE [LARGE SCALE GENOMIC DNA]</scope>
    <source>
        <strain evidence="3 4">E</strain>
    </source>
</reference>
<evidence type="ECO:0008006" key="5">
    <source>
        <dbReference type="Google" id="ProtNLM"/>
    </source>
</evidence>
<feature type="active site" description="Nucleophile" evidence="1">
    <location>
        <position position="141"/>
    </location>
</feature>
<dbReference type="PANTHER" id="PTHR11315:SF0">
    <property type="entry name" value="FOLATE GAMMA-GLUTAMYL HYDROLASE"/>
    <property type="match status" value="1"/>
</dbReference>